<evidence type="ECO:0000313" key="1">
    <source>
        <dbReference type="EMBL" id="KAH7942568.1"/>
    </source>
</evidence>
<gene>
    <name evidence="1" type="ORF">HPB49_025363</name>
</gene>
<dbReference type="Proteomes" id="UP000821865">
    <property type="component" value="Chromosome 7"/>
</dbReference>
<dbReference type="EMBL" id="CM023476">
    <property type="protein sequence ID" value="KAH7942568.1"/>
    <property type="molecule type" value="Genomic_DNA"/>
</dbReference>
<name>A0ACB8CIF5_DERSI</name>
<sequence length="412" mass="46248">MKEKPVSLPSPAWNRHGMSMEGVESICFAELWKASATSLVIIIKSLELAMCGEGLKVSQYVFEREVSSKVFKVPCGLHEIPEITELLDSFHKSVVCGGGPAKSKFLGIQLECATADGLGFWRHRNCSLLLGASETQCRSCKSIDNTLRVHKARKEKRVKDTRIRLPVSPSTRPKLEALREQRIASYCSKLKLQKRKQAHIDELLKYKAQVKHLEDNEVEDLAKKAGFPEMPHVLLTECIAAAKATPKQGRRYTYNWLLLCLLPHIGSPSSYRFLRESDILPLPCFRTVRKYIATVGMKCGFDLDFFAALKKKLDEKSCFQRHDMLLFDEVLVRERKCVDSKTLTYIGLVDYGEDSGETSALANHGLVFVLSVRRKLSTTYRGVCIKGSGEGNCSEPVGAASDSDVRKLRRNC</sequence>
<accession>A0ACB8CIF5</accession>
<keyword evidence="2" id="KW-1185">Reference proteome</keyword>
<protein>
    <submittedName>
        <fullName evidence="1">Uncharacterized protein</fullName>
    </submittedName>
</protein>
<reference evidence="1" key="1">
    <citation type="submission" date="2020-05" db="EMBL/GenBank/DDBJ databases">
        <title>Large-scale comparative analyses of tick genomes elucidate their genetic diversity and vector capacities.</title>
        <authorList>
            <person name="Jia N."/>
            <person name="Wang J."/>
            <person name="Shi W."/>
            <person name="Du L."/>
            <person name="Sun Y."/>
            <person name="Zhan W."/>
            <person name="Jiang J."/>
            <person name="Wang Q."/>
            <person name="Zhang B."/>
            <person name="Ji P."/>
            <person name="Sakyi L.B."/>
            <person name="Cui X."/>
            <person name="Yuan T."/>
            <person name="Jiang B."/>
            <person name="Yang W."/>
            <person name="Lam T.T.-Y."/>
            <person name="Chang Q."/>
            <person name="Ding S."/>
            <person name="Wang X."/>
            <person name="Zhu J."/>
            <person name="Ruan X."/>
            <person name="Zhao L."/>
            <person name="Wei J."/>
            <person name="Que T."/>
            <person name="Du C."/>
            <person name="Cheng J."/>
            <person name="Dai P."/>
            <person name="Han X."/>
            <person name="Huang E."/>
            <person name="Gao Y."/>
            <person name="Liu J."/>
            <person name="Shao H."/>
            <person name="Ye R."/>
            <person name="Li L."/>
            <person name="Wei W."/>
            <person name="Wang X."/>
            <person name="Wang C."/>
            <person name="Yang T."/>
            <person name="Huo Q."/>
            <person name="Li W."/>
            <person name="Guo W."/>
            <person name="Chen H."/>
            <person name="Zhou L."/>
            <person name="Ni X."/>
            <person name="Tian J."/>
            <person name="Zhou Y."/>
            <person name="Sheng Y."/>
            <person name="Liu T."/>
            <person name="Pan Y."/>
            <person name="Xia L."/>
            <person name="Li J."/>
            <person name="Zhao F."/>
            <person name="Cao W."/>
        </authorList>
    </citation>
    <scope>NUCLEOTIDE SEQUENCE</scope>
    <source>
        <strain evidence="1">Dsil-2018</strain>
    </source>
</reference>
<evidence type="ECO:0000313" key="2">
    <source>
        <dbReference type="Proteomes" id="UP000821865"/>
    </source>
</evidence>
<comment type="caution">
    <text evidence="1">The sequence shown here is derived from an EMBL/GenBank/DDBJ whole genome shotgun (WGS) entry which is preliminary data.</text>
</comment>
<proteinExistence type="predicted"/>
<organism evidence="1 2">
    <name type="scientific">Dermacentor silvarum</name>
    <name type="common">Tick</name>
    <dbReference type="NCBI Taxonomy" id="543639"/>
    <lineage>
        <taxon>Eukaryota</taxon>
        <taxon>Metazoa</taxon>
        <taxon>Ecdysozoa</taxon>
        <taxon>Arthropoda</taxon>
        <taxon>Chelicerata</taxon>
        <taxon>Arachnida</taxon>
        <taxon>Acari</taxon>
        <taxon>Parasitiformes</taxon>
        <taxon>Ixodida</taxon>
        <taxon>Ixodoidea</taxon>
        <taxon>Ixodidae</taxon>
        <taxon>Rhipicephalinae</taxon>
        <taxon>Dermacentor</taxon>
    </lineage>
</organism>